<dbReference type="EMBL" id="WNBM01000001">
    <property type="protein sequence ID" value="MTT75443.1"/>
    <property type="molecule type" value="Genomic_DNA"/>
</dbReference>
<reference evidence="5 6" key="1">
    <citation type="journal article" date="2019" name="Nat. Med.">
        <title>A library of human gut bacterial isolates paired with longitudinal multiomics data enables mechanistic microbiome research.</title>
        <authorList>
            <person name="Poyet M."/>
            <person name="Groussin M."/>
            <person name="Gibbons S.M."/>
            <person name="Avila-Pacheco J."/>
            <person name="Jiang X."/>
            <person name="Kearney S.M."/>
            <person name="Perrotta A.R."/>
            <person name="Berdy B."/>
            <person name="Zhao S."/>
            <person name="Lieberman T.D."/>
            <person name="Swanson P.K."/>
            <person name="Smith M."/>
            <person name="Roesemann S."/>
            <person name="Alexander J.E."/>
            <person name="Rich S.A."/>
            <person name="Livny J."/>
            <person name="Vlamakis H."/>
            <person name="Clish C."/>
            <person name="Bullock K."/>
            <person name="Deik A."/>
            <person name="Scott J."/>
            <person name="Pierce K.A."/>
            <person name="Xavier R.J."/>
            <person name="Alm E.J."/>
        </authorList>
    </citation>
    <scope>NUCLEOTIDE SEQUENCE [LARGE SCALE GENOMIC DNA]</scope>
    <source>
        <strain evidence="3 6">BIOML-A13</strain>
        <strain evidence="4 5">BIOML-A3</strain>
    </source>
</reference>
<evidence type="ECO:0000313" key="5">
    <source>
        <dbReference type="Proteomes" id="UP000443070"/>
    </source>
</evidence>
<dbReference type="RefSeq" id="WP_155198255.1">
    <property type="nucleotide sequence ID" value="NZ_WNBL01000007.1"/>
</dbReference>
<gene>
    <name evidence="3" type="ORF">GMD11_04040</name>
    <name evidence="4" type="ORF">GMD18_09185</name>
</gene>
<proteinExistence type="inferred from homology"/>
<evidence type="ECO:0000313" key="3">
    <source>
        <dbReference type="EMBL" id="MTT75443.1"/>
    </source>
</evidence>
<dbReference type="InterPro" id="IPR010327">
    <property type="entry name" value="FldB/FldC_alpha/beta"/>
</dbReference>
<dbReference type="OrthoDB" id="9810278at2"/>
<comment type="cofactor">
    <cofactor evidence="1">
        <name>[4Fe-4S] cluster</name>
        <dbReference type="ChEBI" id="CHEBI:49883"/>
    </cofactor>
</comment>
<name>A0A7X2XG28_9FIRM</name>
<organism evidence="3 6">
    <name type="scientific">Phascolarctobacterium faecium</name>
    <dbReference type="NCBI Taxonomy" id="33025"/>
    <lineage>
        <taxon>Bacteria</taxon>
        <taxon>Bacillati</taxon>
        <taxon>Bacillota</taxon>
        <taxon>Negativicutes</taxon>
        <taxon>Acidaminococcales</taxon>
        <taxon>Acidaminococcaceae</taxon>
        <taxon>Phascolarctobacterium</taxon>
    </lineage>
</organism>
<dbReference type="Gene3D" id="1.20.1270.370">
    <property type="match status" value="1"/>
</dbReference>
<dbReference type="Pfam" id="PF06050">
    <property type="entry name" value="HGD-D"/>
    <property type="match status" value="1"/>
</dbReference>
<dbReference type="Proteomes" id="UP000484547">
    <property type="component" value="Unassembled WGS sequence"/>
</dbReference>
<evidence type="ECO:0000313" key="4">
    <source>
        <dbReference type="EMBL" id="MTU04570.1"/>
    </source>
</evidence>
<evidence type="ECO:0008006" key="7">
    <source>
        <dbReference type="Google" id="ProtNLM"/>
    </source>
</evidence>
<dbReference type="Proteomes" id="UP000443070">
    <property type="component" value="Unassembled WGS sequence"/>
</dbReference>
<comment type="similarity">
    <text evidence="2">Belongs to the FldB/FldC dehydratase alpha/beta subunit family.</text>
</comment>
<dbReference type="AlphaFoldDB" id="A0A7X2XG28"/>
<evidence type="ECO:0000256" key="1">
    <source>
        <dbReference type="ARBA" id="ARBA00001966"/>
    </source>
</evidence>
<dbReference type="EMBL" id="WNBW01000008">
    <property type="protein sequence ID" value="MTU04570.1"/>
    <property type="molecule type" value="Genomic_DNA"/>
</dbReference>
<comment type="caution">
    <text evidence="3">The sequence shown here is derived from an EMBL/GenBank/DDBJ whole genome shotgun (WGS) entry which is preliminary data.</text>
</comment>
<dbReference type="GO" id="GO:0016836">
    <property type="term" value="F:hydro-lyase activity"/>
    <property type="evidence" value="ECO:0007669"/>
    <property type="project" value="UniProtKB-ARBA"/>
</dbReference>
<keyword evidence="5" id="KW-1185">Reference proteome</keyword>
<dbReference type="PANTHER" id="PTHR30548:SF2">
    <property type="entry name" value="2-HYDROXYACYL-COA DEHYDRATASE,D-COMPONENT"/>
    <property type="match status" value="1"/>
</dbReference>
<dbReference type="Gene3D" id="3.40.50.11890">
    <property type="match status" value="1"/>
</dbReference>
<evidence type="ECO:0000256" key="2">
    <source>
        <dbReference type="ARBA" id="ARBA00005806"/>
    </source>
</evidence>
<evidence type="ECO:0000313" key="6">
    <source>
        <dbReference type="Proteomes" id="UP000484547"/>
    </source>
</evidence>
<sequence length="413" mass="48026">MNDKLNFIDERQKRRYEKVLQKTEEEYLQEIAILKSREDFLEEYEYFLQLLASPFSARKLQMRVEKPLAGLFCIQAPFEIFDAFDLHPVKLCGGSHTVQRLAASYLPVLMCPMLKSFMGNFDLQQESFADYRAVILPTTCDWVVKLPEIMQQDTENVHYLELPHLKETEKSQSRWLEEIFCLKELLEKITGKKLKPKQLQESINKVMNIWIIMDELTKLKRSGQLSGVWYTAITNTFMLDNLEVWSGQVNRTIEKLHRQQKQENSSRIFVAGSPIIFPNLKLLQLIEQAGMSITADDICSSERIMPGGIIYNDTSEYGMLRAIAERYHKACVCPTFADNSRRVNNIISKAKEYNIKGVIFNLLKGCHPYDIEAITIERKLKEHGLKFIKIETDYGKEDSQNILTRLEAFKQTL</sequence>
<protein>
    <recommendedName>
        <fullName evidence="7">2-hydroxyacyl-CoA dehydratase</fullName>
    </recommendedName>
</protein>
<dbReference type="PANTHER" id="PTHR30548">
    <property type="entry name" value="2-HYDROXYGLUTARYL-COA DEHYDRATASE, D-COMPONENT-RELATED"/>
    <property type="match status" value="1"/>
</dbReference>
<dbReference type="Gene3D" id="3.40.50.11900">
    <property type="match status" value="1"/>
</dbReference>
<accession>A0A7X2XG28</accession>